<evidence type="ECO:0000259" key="9">
    <source>
        <dbReference type="Pfam" id="PF13231"/>
    </source>
</evidence>
<dbReference type="InterPro" id="IPR038731">
    <property type="entry name" value="RgtA/B/C-like"/>
</dbReference>
<keyword evidence="7 8" id="KW-0472">Membrane</keyword>
<feature type="transmembrane region" description="Helical" evidence="8">
    <location>
        <begin position="206"/>
        <end position="227"/>
    </location>
</feature>
<dbReference type="EMBL" id="VSRL01000109">
    <property type="protein sequence ID" value="NKE60130.1"/>
    <property type="molecule type" value="Genomic_DNA"/>
</dbReference>
<dbReference type="RefSeq" id="WP_167976790.1">
    <property type="nucleotide sequence ID" value="NZ_VSRL01000109.1"/>
</dbReference>
<gene>
    <name evidence="10" type="ORF">FXN61_26350</name>
</gene>
<dbReference type="PANTHER" id="PTHR33908">
    <property type="entry name" value="MANNOSYLTRANSFERASE YKCB-RELATED"/>
    <property type="match status" value="1"/>
</dbReference>
<dbReference type="PANTHER" id="PTHR33908:SF11">
    <property type="entry name" value="MEMBRANE PROTEIN"/>
    <property type="match status" value="1"/>
</dbReference>
<dbReference type="Pfam" id="PF13231">
    <property type="entry name" value="PMT_2"/>
    <property type="match status" value="1"/>
</dbReference>
<feature type="transmembrane region" description="Helical" evidence="8">
    <location>
        <begin position="117"/>
        <end position="137"/>
    </location>
</feature>
<feature type="transmembrane region" description="Helical" evidence="8">
    <location>
        <begin position="24"/>
        <end position="44"/>
    </location>
</feature>
<keyword evidence="6 8" id="KW-1133">Transmembrane helix</keyword>
<feature type="domain" description="Glycosyltransferase RgtA/B/C/D-like" evidence="9">
    <location>
        <begin position="64"/>
        <end position="224"/>
    </location>
</feature>
<name>A0ABX1FMC6_9PSEU</name>
<comment type="subcellular location">
    <subcellularLocation>
        <location evidence="1">Cell membrane</location>
        <topology evidence="1">Multi-pass membrane protein</topology>
    </subcellularLocation>
</comment>
<protein>
    <submittedName>
        <fullName evidence="10">Glycosyltransferase family 39 protein</fullName>
    </submittedName>
</protein>
<feature type="transmembrane region" description="Helical" evidence="8">
    <location>
        <begin position="85"/>
        <end position="105"/>
    </location>
</feature>
<feature type="transmembrane region" description="Helical" evidence="8">
    <location>
        <begin position="254"/>
        <end position="274"/>
    </location>
</feature>
<proteinExistence type="predicted"/>
<evidence type="ECO:0000256" key="2">
    <source>
        <dbReference type="ARBA" id="ARBA00022475"/>
    </source>
</evidence>
<evidence type="ECO:0000256" key="6">
    <source>
        <dbReference type="ARBA" id="ARBA00022989"/>
    </source>
</evidence>
<comment type="caution">
    <text evidence="10">The sequence shown here is derived from an EMBL/GenBank/DDBJ whole genome shotgun (WGS) entry which is preliminary data.</text>
</comment>
<reference evidence="10 11" key="1">
    <citation type="submission" date="2019-08" db="EMBL/GenBank/DDBJ databases">
        <title>Lentzea from Indian Himalayas.</title>
        <authorList>
            <person name="Mandal S."/>
            <person name="Mallick Gupta A."/>
            <person name="Maiti P.K."/>
            <person name="Sarkar J."/>
            <person name="Mandal S."/>
        </authorList>
    </citation>
    <scope>NUCLEOTIDE SEQUENCE [LARGE SCALE GENOMIC DNA]</scope>
    <source>
        <strain evidence="10 11">PSKA42</strain>
    </source>
</reference>
<evidence type="ECO:0000256" key="5">
    <source>
        <dbReference type="ARBA" id="ARBA00022692"/>
    </source>
</evidence>
<keyword evidence="11" id="KW-1185">Reference proteome</keyword>
<evidence type="ECO:0000256" key="1">
    <source>
        <dbReference type="ARBA" id="ARBA00004651"/>
    </source>
</evidence>
<evidence type="ECO:0000256" key="7">
    <source>
        <dbReference type="ARBA" id="ARBA00023136"/>
    </source>
</evidence>
<evidence type="ECO:0000256" key="3">
    <source>
        <dbReference type="ARBA" id="ARBA00022676"/>
    </source>
</evidence>
<keyword evidence="3" id="KW-0328">Glycosyltransferase</keyword>
<accession>A0ABX1FMC6</accession>
<dbReference type="InterPro" id="IPR050297">
    <property type="entry name" value="LipidA_mod_glycosyltrf_83"/>
</dbReference>
<sequence length="503" mass="54128">MPVLTADVLAARTGRAVPLARRPVAVIAVLYAALVFPFAGNYGLSADELYFRLLGDDPRWGYFDQPPLAPLLAKAGAVLFGDTAWGIRVPALLCGVAIVVLAALIAAELGGGRRAQVLAAAAVGTSVTVLTMSHFLLTNSPDLVAWSAVSLFALRALLRGDGRWWLAVGATCGVAMYAKYIVLLLPLTLVVALLVLGPRKELRSRWLWAGAGLMLVIGAPNLIYQVVNGFPQLVMARSLSEGNWADRLFFPYDVAVLVGLAATPILVAGLVGLLRRPEWRPARALGAAYLVGTVLVLTVSPSGIDYTEGYLVPLVAAGCVVTDGWLDRRPARLPATVTVLSLFAVLQVAQALPVVPERLYTQYPMSSLTVETIGWPRLVGQVADAYAALPADERSRAVVLAQNFGEAGALHWMRDEHPLPQIYSGHNELYFRGPPPETADVVIVVGMDENRLAQDFRECSVVARIDNGYGLETPEQGKAVSVCRGPRAPWAELWPRYRLIGPY</sequence>
<keyword evidence="4" id="KW-0808">Transferase</keyword>
<feature type="transmembrane region" description="Helical" evidence="8">
    <location>
        <begin position="286"/>
        <end position="304"/>
    </location>
</feature>
<keyword evidence="2" id="KW-1003">Cell membrane</keyword>
<evidence type="ECO:0000313" key="10">
    <source>
        <dbReference type="EMBL" id="NKE60130.1"/>
    </source>
</evidence>
<keyword evidence="5 8" id="KW-0812">Transmembrane</keyword>
<feature type="transmembrane region" description="Helical" evidence="8">
    <location>
        <begin position="164"/>
        <end position="194"/>
    </location>
</feature>
<dbReference type="Proteomes" id="UP001515943">
    <property type="component" value="Unassembled WGS sequence"/>
</dbReference>
<evidence type="ECO:0000256" key="8">
    <source>
        <dbReference type="SAM" id="Phobius"/>
    </source>
</evidence>
<organism evidence="10 11">
    <name type="scientific">Lentzea indica</name>
    <dbReference type="NCBI Taxonomy" id="2604800"/>
    <lineage>
        <taxon>Bacteria</taxon>
        <taxon>Bacillati</taxon>
        <taxon>Actinomycetota</taxon>
        <taxon>Actinomycetes</taxon>
        <taxon>Pseudonocardiales</taxon>
        <taxon>Pseudonocardiaceae</taxon>
        <taxon>Lentzea</taxon>
    </lineage>
</organism>
<evidence type="ECO:0000313" key="11">
    <source>
        <dbReference type="Proteomes" id="UP001515943"/>
    </source>
</evidence>
<feature type="transmembrane region" description="Helical" evidence="8">
    <location>
        <begin position="333"/>
        <end position="352"/>
    </location>
</feature>
<evidence type="ECO:0000256" key="4">
    <source>
        <dbReference type="ARBA" id="ARBA00022679"/>
    </source>
</evidence>